<dbReference type="GO" id="GO:0032153">
    <property type="term" value="C:cell division site"/>
    <property type="evidence" value="ECO:0007669"/>
    <property type="project" value="TreeGrafter"/>
</dbReference>
<gene>
    <name evidence="7" type="primary">ftsW_2</name>
    <name evidence="7" type="ORF">CLHUN_20440</name>
</gene>
<dbReference type="OrthoDB" id="9812661at2"/>
<dbReference type="AlphaFoldDB" id="A0A1V4SJE7"/>
<feature type="transmembrane region" description="Helical" evidence="6">
    <location>
        <begin position="187"/>
        <end position="217"/>
    </location>
</feature>
<dbReference type="Proteomes" id="UP000191554">
    <property type="component" value="Unassembled WGS sequence"/>
</dbReference>
<feature type="transmembrane region" description="Helical" evidence="6">
    <location>
        <begin position="299"/>
        <end position="325"/>
    </location>
</feature>
<evidence type="ECO:0000256" key="4">
    <source>
        <dbReference type="ARBA" id="ARBA00022989"/>
    </source>
</evidence>
<dbReference type="InterPro" id="IPR001182">
    <property type="entry name" value="FtsW/RodA"/>
</dbReference>
<comment type="caution">
    <text evidence="7">The sequence shown here is derived from an EMBL/GenBank/DDBJ whole genome shotgun (WGS) entry which is preliminary data.</text>
</comment>
<dbReference type="RefSeq" id="WP_080064483.1">
    <property type="nucleotide sequence ID" value="NZ_MZGX01000012.1"/>
</dbReference>
<keyword evidence="5 6" id="KW-0472">Membrane</keyword>
<keyword evidence="2 6" id="KW-0812">Transmembrane</keyword>
<evidence type="ECO:0000313" key="7">
    <source>
        <dbReference type="EMBL" id="OPX44019.1"/>
    </source>
</evidence>
<evidence type="ECO:0000313" key="8">
    <source>
        <dbReference type="Proteomes" id="UP000191554"/>
    </source>
</evidence>
<organism evidence="7 8">
    <name type="scientific">Ruminiclostridium hungatei</name>
    <name type="common">Clostridium hungatei</name>
    <dbReference type="NCBI Taxonomy" id="48256"/>
    <lineage>
        <taxon>Bacteria</taxon>
        <taxon>Bacillati</taxon>
        <taxon>Bacillota</taxon>
        <taxon>Clostridia</taxon>
        <taxon>Eubacteriales</taxon>
        <taxon>Oscillospiraceae</taxon>
        <taxon>Ruminiclostridium</taxon>
    </lineage>
</organism>
<reference evidence="7 8" key="1">
    <citation type="submission" date="2017-03" db="EMBL/GenBank/DDBJ databases">
        <title>Genome sequence of Clostridium hungatei DSM 14427.</title>
        <authorList>
            <person name="Poehlein A."/>
            <person name="Daniel R."/>
        </authorList>
    </citation>
    <scope>NUCLEOTIDE SEQUENCE [LARGE SCALE GENOMIC DNA]</scope>
    <source>
        <strain evidence="7 8">DSM 14427</strain>
    </source>
</reference>
<feature type="transmembrane region" description="Helical" evidence="6">
    <location>
        <begin position="267"/>
        <end position="287"/>
    </location>
</feature>
<evidence type="ECO:0000256" key="3">
    <source>
        <dbReference type="ARBA" id="ARBA00022960"/>
    </source>
</evidence>
<dbReference type="GO" id="GO:0008360">
    <property type="term" value="P:regulation of cell shape"/>
    <property type="evidence" value="ECO:0007669"/>
    <property type="project" value="UniProtKB-KW"/>
</dbReference>
<feature type="transmembrane region" description="Helical" evidence="6">
    <location>
        <begin position="119"/>
        <end position="139"/>
    </location>
</feature>
<dbReference type="PANTHER" id="PTHR30474">
    <property type="entry name" value="CELL CYCLE PROTEIN"/>
    <property type="match status" value="1"/>
</dbReference>
<feature type="transmembrane region" description="Helical" evidence="6">
    <location>
        <begin position="64"/>
        <end position="81"/>
    </location>
</feature>
<keyword evidence="4 6" id="KW-1133">Transmembrane helix</keyword>
<evidence type="ECO:0000256" key="1">
    <source>
        <dbReference type="ARBA" id="ARBA00004141"/>
    </source>
</evidence>
<feature type="transmembrane region" description="Helical" evidence="6">
    <location>
        <begin position="346"/>
        <end position="368"/>
    </location>
</feature>
<keyword evidence="8" id="KW-1185">Reference proteome</keyword>
<feature type="transmembrane region" description="Helical" evidence="6">
    <location>
        <begin position="7"/>
        <end position="27"/>
    </location>
</feature>
<dbReference type="GO" id="GO:0005886">
    <property type="term" value="C:plasma membrane"/>
    <property type="evidence" value="ECO:0007669"/>
    <property type="project" value="TreeGrafter"/>
</dbReference>
<feature type="transmembrane region" description="Helical" evidence="6">
    <location>
        <begin position="223"/>
        <end position="246"/>
    </location>
</feature>
<keyword evidence="3" id="KW-0133">Cell shape</keyword>
<evidence type="ECO:0000256" key="6">
    <source>
        <dbReference type="SAM" id="Phobius"/>
    </source>
</evidence>
<name>A0A1V4SJE7_RUMHU</name>
<dbReference type="Pfam" id="PF01098">
    <property type="entry name" value="FTSW_RODA_SPOVE"/>
    <property type="match status" value="1"/>
</dbReference>
<sequence>MTKRLRTLQLLIYLFLFFGFLNLAFLGKPIDPTAGVFFGVITAIIAVTSWVLKKYYPMGDRLIFLLAAMLCSIGIIMLFRLDRDTAVKQLGWLVIGIVMFLFVVLYLKKGLVKYAKYRYVFLAGTILFMAMATFIGVEILGAKNWVRIGTTYGFQPSEFGKIFLILYLSTALSHITSRKQLIEPGIVIIVALGFMVLQKDLGTALIIFAVAVTMVYLATSKKLYVLISLGLFSGGGLASYAVFGHIRRRFMIWLNPWDYVYNESYQLVQSMYAIAMGGLFGRGLGMGHPGYVAVNESDFIFSVICEEMGLLMGLAVLILHFLLFYRSIRSAIHAENNFTKLLTAGLSVMIATQALVIVGGVTGFIPLTGITLPFVSYGGTSLLISFLALSIIQKVSEGDEGDTQDG</sequence>
<feature type="transmembrane region" description="Helical" evidence="6">
    <location>
        <begin position="374"/>
        <end position="392"/>
    </location>
</feature>
<dbReference type="GO" id="GO:0015648">
    <property type="term" value="F:lipid-linked peptidoglycan transporter activity"/>
    <property type="evidence" value="ECO:0007669"/>
    <property type="project" value="TreeGrafter"/>
</dbReference>
<dbReference type="PANTHER" id="PTHR30474:SF3">
    <property type="entry name" value="PEPTIDOGLYCAN GLYCOSYLTRANSFERASE RODA"/>
    <property type="match status" value="1"/>
</dbReference>
<comment type="subcellular location">
    <subcellularLocation>
        <location evidence="1">Membrane</location>
        <topology evidence="1">Multi-pass membrane protein</topology>
    </subcellularLocation>
</comment>
<evidence type="ECO:0000256" key="5">
    <source>
        <dbReference type="ARBA" id="ARBA00023136"/>
    </source>
</evidence>
<dbReference type="GO" id="GO:0051301">
    <property type="term" value="P:cell division"/>
    <property type="evidence" value="ECO:0007669"/>
    <property type="project" value="InterPro"/>
</dbReference>
<dbReference type="EMBL" id="MZGX01000012">
    <property type="protein sequence ID" value="OPX44019.1"/>
    <property type="molecule type" value="Genomic_DNA"/>
</dbReference>
<feature type="transmembrane region" description="Helical" evidence="6">
    <location>
        <begin position="33"/>
        <end position="52"/>
    </location>
</feature>
<protein>
    <submittedName>
        <fullName evidence="7">Lipid II flippase FtsW</fullName>
    </submittedName>
</protein>
<dbReference type="STRING" id="48256.CLHUN_20440"/>
<evidence type="ECO:0000256" key="2">
    <source>
        <dbReference type="ARBA" id="ARBA00022692"/>
    </source>
</evidence>
<proteinExistence type="predicted"/>
<feature type="transmembrane region" description="Helical" evidence="6">
    <location>
        <begin position="87"/>
        <end position="107"/>
    </location>
</feature>
<accession>A0A1V4SJE7</accession>